<dbReference type="STRING" id="3076.A0A2P6TXI5"/>
<evidence type="ECO:0000259" key="2">
    <source>
        <dbReference type="Pfam" id="PF00561"/>
    </source>
</evidence>
<evidence type="ECO:0000256" key="1">
    <source>
        <dbReference type="SAM" id="MobiDB-lite"/>
    </source>
</evidence>
<dbReference type="PANTHER" id="PTHR43798">
    <property type="entry name" value="MONOACYLGLYCEROL LIPASE"/>
    <property type="match status" value="1"/>
</dbReference>
<dbReference type="InterPro" id="IPR029058">
    <property type="entry name" value="AB_hydrolase_fold"/>
</dbReference>
<dbReference type="GO" id="GO:0016020">
    <property type="term" value="C:membrane"/>
    <property type="evidence" value="ECO:0007669"/>
    <property type="project" value="TreeGrafter"/>
</dbReference>
<dbReference type="AlphaFoldDB" id="A0A2P6TXI5"/>
<dbReference type="PRINTS" id="PR00111">
    <property type="entry name" value="ABHYDROLASE"/>
</dbReference>
<keyword evidence="3" id="KW-0378">Hydrolase</keyword>
<proteinExistence type="predicted"/>
<keyword evidence="4" id="KW-1185">Reference proteome</keyword>
<evidence type="ECO:0000313" key="3">
    <source>
        <dbReference type="EMBL" id="PRW58774.1"/>
    </source>
</evidence>
<name>A0A2P6TXI5_CHLSO</name>
<dbReference type="InterPro" id="IPR050266">
    <property type="entry name" value="AB_hydrolase_sf"/>
</dbReference>
<evidence type="ECO:0000313" key="4">
    <source>
        <dbReference type="Proteomes" id="UP000239899"/>
    </source>
</evidence>
<dbReference type="SUPFAM" id="SSF53474">
    <property type="entry name" value="alpha/beta-Hydrolases"/>
    <property type="match status" value="1"/>
</dbReference>
<comment type="caution">
    <text evidence="3">The sequence shown here is derived from an EMBL/GenBank/DDBJ whole genome shotgun (WGS) entry which is preliminary data.</text>
</comment>
<dbReference type="Gene3D" id="3.40.50.1820">
    <property type="entry name" value="alpha/beta hydrolase"/>
    <property type="match status" value="2"/>
</dbReference>
<feature type="domain" description="AB hydrolase-1" evidence="2">
    <location>
        <begin position="105"/>
        <end position="202"/>
    </location>
</feature>
<organism evidence="3 4">
    <name type="scientific">Chlorella sorokiniana</name>
    <name type="common">Freshwater green alga</name>
    <dbReference type="NCBI Taxonomy" id="3076"/>
    <lineage>
        <taxon>Eukaryota</taxon>
        <taxon>Viridiplantae</taxon>
        <taxon>Chlorophyta</taxon>
        <taxon>core chlorophytes</taxon>
        <taxon>Trebouxiophyceae</taxon>
        <taxon>Chlorellales</taxon>
        <taxon>Chlorellaceae</taxon>
        <taxon>Chlorella clade</taxon>
        <taxon>Chlorella</taxon>
    </lineage>
</organism>
<dbReference type="Proteomes" id="UP000239899">
    <property type="component" value="Unassembled WGS sequence"/>
</dbReference>
<dbReference type="EMBL" id="LHPG02000004">
    <property type="protein sequence ID" value="PRW58774.1"/>
    <property type="molecule type" value="Genomic_DNA"/>
</dbReference>
<accession>A0A2P6TXI5</accession>
<feature type="region of interest" description="Disordered" evidence="1">
    <location>
        <begin position="355"/>
        <end position="389"/>
    </location>
</feature>
<reference evidence="3 4" key="1">
    <citation type="journal article" date="2018" name="Plant J.">
        <title>Genome sequences of Chlorella sorokiniana UTEX 1602 and Micractinium conductrix SAG 241.80: implications to maltose excretion by a green alga.</title>
        <authorList>
            <person name="Arriola M.B."/>
            <person name="Velmurugan N."/>
            <person name="Zhang Y."/>
            <person name="Plunkett M.H."/>
            <person name="Hondzo H."/>
            <person name="Barney B.M."/>
        </authorList>
    </citation>
    <scope>NUCLEOTIDE SEQUENCE [LARGE SCALE GENOMIC DNA]</scope>
    <source>
        <strain evidence="4">UTEX 1602</strain>
    </source>
</reference>
<gene>
    <name evidence="3" type="ORF">C2E21_2480</name>
</gene>
<dbReference type="Pfam" id="PF00561">
    <property type="entry name" value="Abhydrolase_1"/>
    <property type="match status" value="1"/>
</dbReference>
<dbReference type="InterPro" id="IPR000073">
    <property type="entry name" value="AB_hydrolase_1"/>
</dbReference>
<sequence>MVAPSQPAGQVQGGVPTTMEELEAQAIAFQHLLGLDSLPQSGREAREAARRLGELVLASAAPAPLLTQLVAEHLDSLPPARVRFVDASTGLRLRYLEWGSGSKDVVLLLHDCGEAAEVWRPIGPRLDDRGYRVIAPDLRGHGESGRSLDCRYGAASLAEDVKALIVALDLYVAPVALVGCGMGAATALVLAQQNPFLAGAVLASALLAGLPALRCHLLLLHGGRGSWVEPADAAAMAEVAAQGSAASAAVAELPGAGHYLAADQPDALLRQVVKFLEGPAIRCFSRAALMGSANGAANGSSKGSSGSADVRRPEVLDLKPLPQYASLEEAQKALGPRAIPTAAAIESELRKLRVEEGRAADDGSSDDEEGARHRTALANNPSDYFGMVG</sequence>
<dbReference type="GO" id="GO:0016787">
    <property type="term" value="F:hydrolase activity"/>
    <property type="evidence" value="ECO:0007669"/>
    <property type="project" value="UniProtKB-KW"/>
</dbReference>
<dbReference type="PANTHER" id="PTHR43798:SF33">
    <property type="entry name" value="HYDROLASE, PUTATIVE (AFU_ORTHOLOGUE AFUA_2G14860)-RELATED"/>
    <property type="match status" value="1"/>
</dbReference>
<protein>
    <submittedName>
        <fullName evidence="3">Alpha beta hydrolase</fullName>
    </submittedName>
</protein>
<dbReference type="OrthoDB" id="565370at2759"/>